<comment type="caution">
    <text evidence="1">The sequence shown here is derived from an EMBL/GenBank/DDBJ whole genome shotgun (WGS) entry which is preliminary data.</text>
</comment>
<accession>A0A818XT84</accession>
<dbReference type="EMBL" id="CAJNYV010005442">
    <property type="protein sequence ID" value="CAF3743451.1"/>
    <property type="molecule type" value="Genomic_DNA"/>
</dbReference>
<organism evidence="1 2">
    <name type="scientific">Rotaria socialis</name>
    <dbReference type="NCBI Taxonomy" id="392032"/>
    <lineage>
        <taxon>Eukaryota</taxon>
        <taxon>Metazoa</taxon>
        <taxon>Spiralia</taxon>
        <taxon>Gnathifera</taxon>
        <taxon>Rotifera</taxon>
        <taxon>Eurotatoria</taxon>
        <taxon>Bdelloidea</taxon>
        <taxon>Philodinida</taxon>
        <taxon>Philodinidae</taxon>
        <taxon>Rotaria</taxon>
    </lineage>
</organism>
<gene>
    <name evidence="1" type="ORF">KIK155_LOCUS29286</name>
</gene>
<proteinExistence type="predicted"/>
<reference evidence="1" key="1">
    <citation type="submission" date="2021-02" db="EMBL/GenBank/DDBJ databases">
        <authorList>
            <person name="Nowell W R."/>
        </authorList>
    </citation>
    <scope>NUCLEOTIDE SEQUENCE</scope>
</reference>
<dbReference type="AlphaFoldDB" id="A0A818XT84"/>
<protein>
    <submittedName>
        <fullName evidence="1">Uncharacterized protein</fullName>
    </submittedName>
</protein>
<evidence type="ECO:0000313" key="2">
    <source>
        <dbReference type="Proteomes" id="UP000663865"/>
    </source>
</evidence>
<dbReference type="Proteomes" id="UP000663865">
    <property type="component" value="Unassembled WGS sequence"/>
</dbReference>
<sequence>MPPVLPIFLLTWDIIDEANVIRCIDCHARLLKDVNIIDSYLKITILTSNNEQYNLRIEKSLLMVILAEISSDSIENNDCSNSSYNLNSIISLNTKFTYSEITGIISDIATLKDIESTHRSNVAVTCTRTF</sequence>
<evidence type="ECO:0000313" key="1">
    <source>
        <dbReference type="EMBL" id="CAF3743451.1"/>
    </source>
</evidence>
<name>A0A818XT84_9BILA</name>